<dbReference type="GO" id="GO:0004022">
    <property type="term" value="F:alcohol dehydrogenase (NAD+) activity"/>
    <property type="evidence" value="ECO:0007669"/>
    <property type="project" value="TreeGrafter"/>
</dbReference>
<dbReference type="AlphaFoldDB" id="A0AAE0WI51"/>
<evidence type="ECO:0000256" key="7">
    <source>
        <dbReference type="RuleBase" id="RU361277"/>
    </source>
</evidence>
<dbReference type="SUPFAM" id="SSF50129">
    <property type="entry name" value="GroES-like"/>
    <property type="match status" value="1"/>
</dbReference>
<evidence type="ECO:0000256" key="3">
    <source>
        <dbReference type="ARBA" id="ARBA00022723"/>
    </source>
</evidence>
<comment type="cofactor">
    <cofactor evidence="1 7">
        <name>Zn(2+)</name>
        <dbReference type="ChEBI" id="CHEBI:29105"/>
    </cofactor>
</comment>
<keyword evidence="3 7" id="KW-0479">Metal-binding</keyword>
<keyword evidence="10" id="KW-1185">Reference proteome</keyword>
<keyword evidence="5" id="KW-0560">Oxidoreductase</keyword>
<protein>
    <recommendedName>
        <fullName evidence="8">Enoyl reductase (ER) domain-containing protein</fullName>
    </recommendedName>
</protein>
<dbReference type="InterPro" id="IPR013154">
    <property type="entry name" value="ADH-like_N"/>
</dbReference>
<evidence type="ECO:0000313" key="9">
    <source>
        <dbReference type="EMBL" id="KAK3669428.1"/>
    </source>
</evidence>
<dbReference type="Proteomes" id="UP001274830">
    <property type="component" value="Unassembled WGS sequence"/>
</dbReference>
<dbReference type="InterPro" id="IPR020843">
    <property type="entry name" value="ER"/>
</dbReference>
<dbReference type="Pfam" id="PF08240">
    <property type="entry name" value="ADH_N"/>
    <property type="match status" value="1"/>
</dbReference>
<dbReference type="InterPro" id="IPR036291">
    <property type="entry name" value="NAD(P)-bd_dom_sf"/>
</dbReference>
<evidence type="ECO:0000256" key="1">
    <source>
        <dbReference type="ARBA" id="ARBA00001947"/>
    </source>
</evidence>
<keyword evidence="4 7" id="KW-0862">Zinc</keyword>
<dbReference type="GO" id="GO:0005737">
    <property type="term" value="C:cytoplasm"/>
    <property type="evidence" value="ECO:0007669"/>
    <property type="project" value="TreeGrafter"/>
</dbReference>
<evidence type="ECO:0000256" key="5">
    <source>
        <dbReference type="ARBA" id="ARBA00023002"/>
    </source>
</evidence>
<dbReference type="FunFam" id="3.40.50.720:FF:000039">
    <property type="entry name" value="Alcohol dehydrogenase AdhP"/>
    <property type="match status" value="1"/>
</dbReference>
<dbReference type="Pfam" id="PF00107">
    <property type="entry name" value="ADH_zinc_N"/>
    <property type="match status" value="1"/>
</dbReference>
<evidence type="ECO:0000256" key="2">
    <source>
        <dbReference type="ARBA" id="ARBA00008072"/>
    </source>
</evidence>
<comment type="caution">
    <text evidence="9">The sequence shown here is derived from an EMBL/GenBank/DDBJ whole genome shotgun (WGS) entry which is preliminary data.</text>
</comment>
<sequence length="360" mass="37378">MGSVGELPKTYKAAIYDQPGKISTKVVDLDMPEPGAGEVLVKLSHSGVCHSDLGIMTNTWKALPHPTQPGQVGGHEGIGKVVKLGPGAENSSVKVGDRVGIKWISAICGSCPACLSGHDGVCFNQKVSGYYTPGTFQQYTVGPANYVTPIPDSLPSDAAAPMLCAGVTVYSALRKSGAKSGEWVVLLGAGGGLGHLATQIASRGMGMRVIGIDHGSKEDIAKESGAEIFIDHTKGNADEEVKKATGGLGAQAVLVLTAANAAYASGMGMLKFGGTLVCVGLPEGDLQPIATAFPQVMVAKAQRIVGVAVGDRREAIETLAMAERGVVKTHFKTIKMDGLTETFEQMHRGELKGRVVLDLE</sequence>
<evidence type="ECO:0000256" key="6">
    <source>
        <dbReference type="ARBA" id="ARBA00023027"/>
    </source>
</evidence>
<dbReference type="PROSITE" id="PS00059">
    <property type="entry name" value="ADH_ZINC"/>
    <property type="match status" value="1"/>
</dbReference>
<name>A0AAE0WI51_9PEZI</name>
<dbReference type="InterPro" id="IPR011032">
    <property type="entry name" value="GroES-like_sf"/>
</dbReference>
<dbReference type="SMART" id="SM00829">
    <property type="entry name" value="PKS_ER"/>
    <property type="match status" value="1"/>
</dbReference>
<organism evidence="9 10">
    <name type="scientific">Recurvomyces mirabilis</name>
    <dbReference type="NCBI Taxonomy" id="574656"/>
    <lineage>
        <taxon>Eukaryota</taxon>
        <taxon>Fungi</taxon>
        <taxon>Dikarya</taxon>
        <taxon>Ascomycota</taxon>
        <taxon>Pezizomycotina</taxon>
        <taxon>Dothideomycetes</taxon>
        <taxon>Dothideomycetidae</taxon>
        <taxon>Mycosphaerellales</taxon>
        <taxon>Teratosphaeriaceae</taxon>
        <taxon>Recurvomyces</taxon>
    </lineage>
</organism>
<evidence type="ECO:0000259" key="8">
    <source>
        <dbReference type="SMART" id="SM00829"/>
    </source>
</evidence>
<dbReference type="InterPro" id="IPR002328">
    <property type="entry name" value="ADH_Zn_CS"/>
</dbReference>
<dbReference type="Gene3D" id="3.40.50.720">
    <property type="entry name" value="NAD(P)-binding Rossmann-like Domain"/>
    <property type="match status" value="1"/>
</dbReference>
<comment type="similarity">
    <text evidence="2 7">Belongs to the zinc-containing alcohol dehydrogenase family.</text>
</comment>
<proteinExistence type="inferred from homology"/>
<evidence type="ECO:0000313" key="10">
    <source>
        <dbReference type="Proteomes" id="UP001274830"/>
    </source>
</evidence>
<gene>
    <name evidence="9" type="ORF">LTR78_010688</name>
</gene>
<dbReference type="Gene3D" id="3.90.180.10">
    <property type="entry name" value="Medium-chain alcohol dehydrogenases, catalytic domain"/>
    <property type="match status" value="1"/>
</dbReference>
<dbReference type="EMBL" id="JAUTXT010000085">
    <property type="protein sequence ID" value="KAK3669428.1"/>
    <property type="molecule type" value="Genomic_DNA"/>
</dbReference>
<reference evidence="9" key="1">
    <citation type="submission" date="2023-07" db="EMBL/GenBank/DDBJ databases">
        <title>Black Yeasts Isolated from many extreme environments.</title>
        <authorList>
            <person name="Coleine C."/>
            <person name="Stajich J.E."/>
            <person name="Selbmann L."/>
        </authorList>
    </citation>
    <scope>NUCLEOTIDE SEQUENCE</scope>
    <source>
        <strain evidence="9">CCFEE 5485</strain>
    </source>
</reference>
<keyword evidence="6" id="KW-0520">NAD</keyword>
<feature type="domain" description="Enoyl reductase (ER)" evidence="8">
    <location>
        <begin position="20"/>
        <end position="357"/>
    </location>
</feature>
<dbReference type="CDD" id="cd08297">
    <property type="entry name" value="CAD3"/>
    <property type="match status" value="1"/>
</dbReference>
<dbReference type="PANTHER" id="PTHR42940:SF5">
    <property type="entry name" value="ALCOHOL DEHYDROGENASE 2"/>
    <property type="match status" value="1"/>
</dbReference>
<dbReference type="SUPFAM" id="SSF51735">
    <property type="entry name" value="NAD(P)-binding Rossmann-fold domains"/>
    <property type="match status" value="1"/>
</dbReference>
<evidence type="ECO:0000256" key="4">
    <source>
        <dbReference type="ARBA" id="ARBA00022833"/>
    </source>
</evidence>
<accession>A0AAE0WI51</accession>
<dbReference type="InterPro" id="IPR013149">
    <property type="entry name" value="ADH-like_C"/>
</dbReference>
<dbReference type="GO" id="GO:0008270">
    <property type="term" value="F:zinc ion binding"/>
    <property type="evidence" value="ECO:0007669"/>
    <property type="project" value="InterPro"/>
</dbReference>
<dbReference type="PANTHER" id="PTHR42940">
    <property type="entry name" value="ALCOHOL DEHYDROGENASE 1-RELATED"/>
    <property type="match status" value="1"/>
</dbReference>